<protein>
    <recommendedName>
        <fullName evidence="3">J domain-containing protein</fullName>
    </recommendedName>
</protein>
<feature type="region of interest" description="Disordered" evidence="2">
    <location>
        <begin position="219"/>
        <end position="356"/>
    </location>
</feature>
<feature type="compositionally biased region" description="Basic and acidic residues" evidence="2">
    <location>
        <begin position="267"/>
        <end position="276"/>
    </location>
</feature>
<evidence type="ECO:0000313" key="5">
    <source>
        <dbReference type="Proteomes" id="UP001165122"/>
    </source>
</evidence>
<dbReference type="InterPro" id="IPR019734">
    <property type="entry name" value="TPR_rpt"/>
</dbReference>
<dbReference type="AlphaFoldDB" id="A0A9W7FRZ5"/>
<feature type="region of interest" description="Disordered" evidence="2">
    <location>
        <begin position="1"/>
        <end position="23"/>
    </location>
</feature>
<dbReference type="SUPFAM" id="SSF48452">
    <property type="entry name" value="TPR-like"/>
    <property type="match status" value="2"/>
</dbReference>
<feature type="domain" description="J" evidence="3">
    <location>
        <begin position="899"/>
        <end position="963"/>
    </location>
</feature>
<reference evidence="5" key="1">
    <citation type="journal article" date="2023" name="Commun. Biol.">
        <title>Genome analysis of Parmales, the sister group of diatoms, reveals the evolutionary specialization of diatoms from phago-mixotrophs to photoautotrophs.</title>
        <authorList>
            <person name="Ban H."/>
            <person name="Sato S."/>
            <person name="Yoshikawa S."/>
            <person name="Yamada K."/>
            <person name="Nakamura Y."/>
            <person name="Ichinomiya M."/>
            <person name="Sato N."/>
            <person name="Blanc-Mathieu R."/>
            <person name="Endo H."/>
            <person name="Kuwata A."/>
            <person name="Ogata H."/>
        </authorList>
    </citation>
    <scope>NUCLEOTIDE SEQUENCE [LARGE SCALE GENOMIC DNA]</scope>
    <source>
        <strain evidence="5">NIES 3700</strain>
    </source>
</reference>
<feature type="compositionally biased region" description="Gly residues" evidence="2">
    <location>
        <begin position="293"/>
        <end position="306"/>
    </location>
</feature>
<feature type="region of interest" description="Disordered" evidence="2">
    <location>
        <begin position="143"/>
        <end position="207"/>
    </location>
</feature>
<dbReference type="Pfam" id="PF00226">
    <property type="entry name" value="DnaJ"/>
    <property type="match status" value="1"/>
</dbReference>
<keyword evidence="1" id="KW-0175">Coiled coil</keyword>
<evidence type="ECO:0000256" key="2">
    <source>
        <dbReference type="SAM" id="MobiDB-lite"/>
    </source>
</evidence>
<organism evidence="4 5">
    <name type="scientific">Triparma laevis f. longispina</name>
    <dbReference type="NCBI Taxonomy" id="1714387"/>
    <lineage>
        <taxon>Eukaryota</taxon>
        <taxon>Sar</taxon>
        <taxon>Stramenopiles</taxon>
        <taxon>Ochrophyta</taxon>
        <taxon>Bolidophyceae</taxon>
        <taxon>Parmales</taxon>
        <taxon>Triparmaceae</taxon>
        <taxon>Triparma</taxon>
    </lineage>
</organism>
<feature type="compositionally biased region" description="Low complexity" evidence="2">
    <location>
        <begin position="874"/>
        <end position="894"/>
    </location>
</feature>
<dbReference type="InterPro" id="IPR036869">
    <property type="entry name" value="J_dom_sf"/>
</dbReference>
<dbReference type="PRINTS" id="PR00625">
    <property type="entry name" value="JDOMAIN"/>
</dbReference>
<accession>A0A9W7FRZ5</accession>
<dbReference type="SMART" id="SM00028">
    <property type="entry name" value="TPR"/>
    <property type="match status" value="3"/>
</dbReference>
<feature type="compositionally biased region" description="Basic and acidic residues" evidence="2">
    <location>
        <begin position="955"/>
        <end position="965"/>
    </location>
</feature>
<dbReference type="Gene3D" id="1.10.287.110">
    <property type="entry name" value="DnaJ domain"/>
    <property type="match status" value="1"/>
</dbReference>
<feature type="coiled-coil region" evidence="1">
    <location>
        <begin position="764"/>
        <end position="791"/>
    </location>
</feature>
<dbReference type="SUPFAM" id="SSF46565">
    <property type="entry name" value="Chaperone J-domain"/>
    <property type="match status" value="1"/>
</dbReference>
<feature type="region of interest" description="Disordered" evidence="2">
    <location>
        <begin position="69"/>
        <end position="125"/>
    </location>
</feature>
<name>A0A9W7FRZ5_9STRA</name>
<evidence type="ECO:0000313" key="4">
    <source>
        <dbReference type="EMBL" id="GMI16996.1"/>
    </source>
</evidence>
<dbReference type="CDD" id="cd06257">
    <property type="entry name" value="DnaJ"/>
    <property type="match status" value="1"/>
</dbReference>
<feature type="compositionally biased region" description="Acidic residues" evidence="2">
    <location>
        <begin position="277"/>
        <end position="287"/>
    </location>
</feature>
<feature type="compositionally biased region" description="Pro residues" evidence="2">
    <location>
        <begin position="237"/>
        <end position="254"/>
    </location>
</feature>
<dbReference type="InterPro" id="IPR052758">
    <property type="entry name" value="SRC_co-chaperone"/>
</dbReference>
<comment type="caution">
    <text evidence="4">The sequence shown here is derived from an EMBL/GenBank/DDBJ whole genome shotgun (WGS) entry which is preliminary data.</text>
</comment>
<sequence>MNFDFSNLTVNDDSSNSTSSTTPGLDNLLSMLTSELKLKPVGSLCDADDKLFEDVARAVVECKVRRLNETGTDKTESQDTIHKQQEETEQHTQNPTSTSTSSPSEFKFTTPSKPSTPPAPPPSFNFDVDKFSANFTDKLFNIGANVGADDPRLGKKKKKGKKGRESLVEGAGEVEGLEEGVGANLEKRHSVSQSFQPPSIEGGSEKGAFDVAELSFNLGVGEEGKKKGKRGSRGVPPSNPPPTSAPPMAAPPPVGAGLAGRFAYAVKGKEEGKPPECESDEEMEGDDPMAISKGGGGEIETGGGGEMEMELPAPTGTKSVPTRMPPPPPTAAPLQHQQPPPAPPSSSTTSYSSHLQSLRRTAGALYTAGDYPSAVGKYTECIDMHMKGKGEKGGDNGRGMDETLGVLHGNRAASYMMFEMYPEAGRDCETAMRYLDSSSSLVGKLRIRAGRAWSKAGEFNKAKGWFGTTFGEELKEDGIGGIKGVEGWEREVREGDQQVACQQLHEGLAKFEKVNKSCSGWKSGWDRVVDTLTKLNMWKRARDVCEKFAIKEERKEFTSEFYDAKSGTWVRRTLEKAKVLNGDSGRLNQTKGREWTKEVAMRLSVTMGKSYVKAHRMDERYHECSAAMEGLEIATTWGNIWCQGERAVLRKLVGCKDSGDSLFRKGDYLAAVSSYSAGIGLFGLNEKGKVLAVLYCNRAAGQMALKKYREGAKDCTSALDIDAGYMKARLRRARCRARTKNYFESKADYNEWLKMAEVGDGGGGAGLRGEKQALREEIESVKRELKECLAAEGDEKKERDRARWFEKNFATNNSSRRAPPTGGAKENYYGSRRSSTAASGEPPPPRGHSAYGRRHSDYGSSKTHRGPHPGGPGSSSSSSRPSSRSAGAASSPGSDENISHYKVLNVDKAADTNQIKKAYHKAALKYHPDKNKEEGAADQFRRVQMAWEILQDPSTKRRYDAEQNVKARYSRSSSFSSRGGW</sequence>
<feature type="compositionally biased region" description="Low complexity" evidence="2">
    <location>
        <begin position="1"/>
        <end position="22"/>
    </location>
</feature>
<dbReference type="Gene3D" id="1.25.40.10">
    <property type="entry name" value="Tetratricopeptide repeat domain"/>
    <property type="match status" value="2"/>
</dbReference>
<gene>
    <name evidence="4" type="ORF">TrLO_g4968</name>
</gene>
<dbReference type="Proteomes" id="UP001165122">
    <property type="component" value="Unassembled WGS sequence"/>
</dbReference>
<feature type="compositionally biased region" description="Basic and acidic residues" evidence="2">
    <location>
        <begin position="69"/>
        <end position="90"/>
    </location>
</feature>
<dbReference type="InterPro" id="IPR001623">
    <property type="entry name" value="DnaJ_domain"/>
</dbReference>
<dbReference type="OrthoDB" id="765884at2759"/>
<evidence type="ECO:0000256" key="1">
    <source>
        <dbReference type="SAM" id="Coils"/>
    </source>
</evidence>
<evidence type="ECO:0000259" key="3">
    <source>
        <dbReference type="PROSITE" id="PS50076"/>
    </source>
</evidence>
<dbReference type="EMBL" id="BRXW01000272">
    <property type="protein sequence ID" value="GMI16996.1"/>
    <property type="molecule type" value="Genomic_DNA"/>
</dbReference>
<keyword evidence="5" id="KW-1185">Reference proteome</keyword>
<dbReference type="PROSITE" id="PS50076">
    <property type="entry name" value="DNAJ_2"/>
    <property type="match status" value="1"/>
</dbReference>
<dbReference type="PANTHER" id="PTHR44200:SF1">
    <property type="entry name" value="DNAJ HOMOLOG SUBFAMILY C MEMBER 7"/>
    <property type="match status" value="1"/>
</dbReference>
<proteinExistence type="predicted"/>
<feature type="region of interest" description="Disordered" evidence="2">
    <location>
        <begin position="810"/>
        <end position="911"/>
    </location>
</feature>
<dbReference type="InterPro" id="IPR011990">
    <property type="entry name" value="TPR-like_helical_dom_sf"/>
</dbReference>
<feature type="compositionally biased region" description="Low complexity" evidence="2">
    <location>
        <begin position="345"/>
        <end position="356"/>
    </location>
</feature>
<feature type="region of interest" description="Disordered" evidence="2">
    <location>
        <begin position="955"/>
        <end position="981"/>
    </location>
</feature>
<feature type="compositionally biased region" description="Low complexity" evidence="2">
    <location>
        <begin position="91"/>
        <end position="113"/>
    </location>
</feature>
<dbReference type="InterPro" id="IPR018253">
    <property type="entry name" value="DnaJ_domain_CS"/>
</dbReference>
<dbReference type="PANTHER" id="PTHR44200">
    <property type="entry name" value="DNAJ HOMOLOG SUBFAMILY C MEMBER 7"/>
    <property type="match status" value="1"/>
</dbReference>
<dbReference type="SMART" id="SM00271">
    <property type="entry name" value="DnaJ"/>
    <property type="match status" value="1"/>
</dbReference>
<feature type="compositionally biased region" description="Pro residues" evidence="2">
    <location>
        <begin position="114"/>
        <end position="123"/>
    </location>
</feature>
<feature type="compositionally biased region" description="Low complexity" evidence="2">
    <location>
        <begin position="970"/>
        <end position="981"/>
    </location>
</feature>
<dbReference type="PROSITE" id="PS00636">
    <property type="entry name" value="DNAJ_1"/>
    <property type="match status" value="1"/>
</dbReference>